<feature type="domain" description="CMP/dCMP-type deaminase" evidence="2">
    <location>
        <begin position="193"/>
        <end position="319"/>
    </location>
</feature>
<proteinExistence type="predicted"/>
<name>A0A368T4X4_9ACTN</name>
<feature type="compositionally biased region" description="Low complexity" evidence="1">
    <location>
        <begin position="18"/>
        <end position="32"/>
    </location>
</feature>
<dbReference type="InterPro" id="IPR016193">
    <property type="entry name" value="Cytidine_deaminase-like"/>
</dbReference>
<dbReference type="PROSITE" id="PS51747">
    <property type="entry name" value="CYT_DCMP_DEAMINASES_2"/>
    <property type="match status" value="1"/>
</dbReference>
<feature type="compositionally biased region" description="Basic residues" evidence="1">
    <location>
        <begin position="163"/>
        <end position="175"/>
    </location>
</feature>
<feature type="compositionally biased region" description="Basic and acidic residues" evidence="1">
    <location>
        <begin position="1"/>
        <end position="17"/>
    </location>
</feature>
<feature type="compositionally biased region" description="Low complexity" evidence="1">
    <location>
        <begin position="64"/>
        <end position="76"/>
    </location>
</feature>
<evidence type="ECO:0000313" key="4">
    <source>
        <dbReference type="Proteomes" id="UP000253318"/>
    </source>
</evidence>
<sequence>MRRDPGRGRDDPARRPEAAGALRRAPRGPAGRRPVREPDPRRAERHRRPGADGPGVRRRRGHSLLRGGLRVPSRGAALRRRLPGRGRARRSGAGHPVDHRRPRGTRGAPAARGRRRRRAHRVPHRRAGRRDPARGRAVLRGRRRRADLRAPRPVPARPGPPHAPRRGAHDRRHRGAALPARRGRVVNGAVLTAADRRWLRAAIDLSRRCPPSATAFSVGAVVVAADGAVLAEGYSRRDDPHDHAEEAALRDLAPDDPRLAAATVYSSLEPCSARASRPRPCSCLILDTVLPRVVFAWREPSLFVDCDGAERLRAAGRTVVEAPEFAHLVREVNAHLLS</sequence>
<reference evidence="3 4" key="1">
    <citation type="submission" date="2018-04" db="EMBL/GenBank/DDBJ databases">
        <title>Novel actinobacteria from marine sediment.</title>
        <authorList>
            <person name="Ng Z.Y."/>
            <person name="Tan G.Y.A."/>
        </authorList>
    </citation>
    <scope>NUCLEOTIDE SEQUENCE [LARGE SCALE GENOMIC DNA]</scope>
    <source>
        <strain evidence="3 4">TPS81</strain>
    </source>
</reference>
<dbReference type="EMBL" id="QEIN01000090">
    <property type="protein sequence ID" value="RCV58597.1"/>
    <property type="molecule type" value="Genomic_DNA"/>
</dbReference>
<organism evidence="3 4">
    <name type="scientific">Marinitenerispora sediminis</name>
    <dbReference type="NCBI Taxonomy" id="1931232"/>
    <lineage>
        <taxon>Bacteria</taxon>
        <taxon>Bacillati</taxon>
        <taxon>Actinomycetota</taxon>
        <taxon>Actinomycetes</taxon>
        <taxon>Streptosporangiales</taxon>
        <taxon>Nocardiopsidaceae</taxon>
        <taxon>Marinitenerispora</taxon>
    </lineage>
</organism>
<dbReference type="InterPro" id="IPR002125">
    <property type="entry name" value="CMP_dCMP_dom"/>
</dbReference>
<feature type="compositionally biased region" description="Basic residues" evidence="1">
    <location>
        <begin position="137"/>
        <end position="146"/>
    </location>
</feature>
<comment type="caution">
    <text evidence="3">The sequence shown here is derived from an EMBL/GenBank/DDBJ whole genome shotgun (WGS) entry which is preliminary data.</text>
</comment>
<dbReference type="Gene3D" id="3.40.140.10">
    <property type="entry name" value="Cytidine Deaminase, domain 2"/>
    <property type="match status" value="1"/>
</dbReference>
<evidence type="ECO:0000259" key="2">
    <source>
        <dbReference type="PROSITE" id="PS51747"/>
    </source>
</evidence>
<feature type="compositionally biased region" description="Basic residues" evidence="1">
    <location>
        <begin position="112"/>
        <end position="128"/>
    </location>
</feature>
<accession>A0A368T4X4</accession>
<dbReference type="AlphaFoldDB" id="A0A368T4X4"/>
<protein>
    <recommendedName>
        <fullName evidence="2">CMP/dCMP-type deaminase domain-containing protein</fullName>
    </recommendedName>
</protein>
<dbReference type="SUPFAM" id="SSF53927">
    <property type="entry name" value="Cytidine deaminase-like"/>
    <property type="match status" value="1"/>
</dbReference>
<dbReference type="Proteomes" id="UP000253318">
    <property type="component" value="Unassembled WGS sequence"/>
</dbReference>
<evidence type="ECO:0000313" key="3">
    <source>
        <dbReference type="EMBL" id="RCV58597.1"/>
    </source>
</evidence>
<feature type="region of interest" description="Disordered" evidence="1">
    <location>
        <begin position="1"/>
        <end position="178"/>
    </location>
</feature>
<dbReference type="Pfam" id="PF00383">
    <property type="entry name" value="dCMP_cyt_deam_1"/>
    <property type="match status" value="1"/>
</dbReference>
<dbReference type="OrthoDB" id="9800865at2"/>
<keyword evidence="4" id="KW-1185">Reference proteome</keyword>
<feature type="compositionally biased region" description="Basic residues" evidence="1">
    <location>
        <begin position="77"/>
        <end position="104"/>
    </location>
</feature>
<gene>
    <name evidence="3" type="ORF">DEF24_13005</name>
</gene>
<feature type="compositionally biased region" description="Pro residues" evidence="1">
    <location>
        <begin position="152"/>
        <end position="162"/>
    </location>
</feature>
<dbReference type="GO" id="GO:0003824">
    <property type="term" value="F:catalytic activity"/>
    <property type="evidence" value="ECO:0007669"/>
    <property type="project" value="InterPro"/>
</dbReference>
<evidence type="ECO:0000256" key="1">
    <source>
        <dbReference type="SAM" id="MobiDB-lite"/>
    </source>
</evidence>